<comment type="caution">
    <text evidence="3">The sequence shown here is derived from an EMBL/GenBank/DDBJ whole genome shotgun (WGS) entry which is preliminary data.</text>
</comment>
<dbReference type="EMBL" id="JAPHQB010000014">
    <property type="protein sequence ID" value="MCX2802168.1"/>
    <property type="molecule type" value="Genomic_DNA"/>
</dbReference>
<accession>A0AB35HX74</accession>
<dbReference type="Pfam" id="PF16967">
    <property type="entry name" value="TcfC"/>
    <property type="match status" value="1"/>
</dbReference>
<dbReference type="InterPro" id="IPR032636">
    <property type="entry name" value="Pilus_assem_E-set-like_dom"/>
</dbReference>
<reference evidence="3" key="1">
    <citation type="submission" date="2022-11" db="EMBL/GenBank/DDBJ databases">
        <title>Chitin-degrading and fungicidal potential of chitinolytic bacterial strains from marine environment of the Pacific Ocean regions.</title>
        <authorList>
            <person name="Pentekhina I."/>
            <person name="Nedashkovskaya O."/>
            <person name="Seitkalieva A."/>
            <person name="Podvolotskaya A."/>
            <person name="Tekutyeva L."/>
            <person name="Balabanova L."/>
        </authorList>
    </citation>
    <scope>NUCLEOTIDE SEQUENCE</scope>
    <source>
        <strain evidence="3">KMM 6838</strain>
    </source>
</reference>
<protein>
    <submittedName>
        <fullName evidence="3">TcfC E-set like domain-containing protein</fullName>
    </submittedName>
</protein>
<dbReference type="RefSeq" id="WP_266002432.1">
    <property type="nucleotide sequence ID" value="NZ_JAPHQB010000014.1"/>
</dbReference>
<dbReference type="AlphaFoldDB" id="A0AB35HX74"/>
<organism evidence="3 4">
    <name type="scientific">Microbulbifer thermotolerans</name>
    <dbReference type="NCBI Taxonomy" id="252514"/>
    <lineage>
        <taxon>Bacteria</taxon>
        <taxon>Pseudomonadati</taxon>
        <taxon>Pseudomonadota</taxon>
        <taxon>Gammaproteobacteria</taxon>
        <taxon>Cellvibrionales</taxon>
        <taxon>Microbulbiferaceae</taxon>
        <taxon>Microbulbifer</taxon>
    </lineage>
</organism>
<gene>
    <name evidence="3" type="ORF">OQJ68_10250</name>
</gene>
<sequence>MKHIFARVALALTLCASGSSELAASAPFRLHTDAPDGFADLTEPQQVVVDLYYGSRLLGAALVTVDPTSVRFEHPDQILDLLPPAVDKATVLALLHKPQPRNSHKVCYREQQRDCGYLLPEDFALIYDESRFRIDLFFAAELLSQQAAIDDPFLPESSSDLSFIQSLNGSWSGVEASNGTNSSSTSLYGISMLSFGESSLQSQWAASDEYNGQIYQLNWTRDYRGHAWSAGLIQPQGSFSNFLPSPYLYGLEYRSSNNSRTDNRYQQGTSLEINMPVRGRVEIHRDGRLLFSQILEAGNQLLDTSSLPGGAYELEIRTFDENGRSLAEQRRFFVKDSLLPAPGEWRWTLQVGQPAQLLQEDLLPERDGDYFLQVGAAHRLFEDTGLFVTTVATEDELVLELGTRWISEYLELSPSVLESRDGTSGHRIHALLKTPYFTLSASNTELTPEDTSSEDSNNYALFGSGYSSRDASLNTALLGGQLSLRYSEQDNGVYISSTNLLSTQDYSTATRLTTLEFRRDLFRSRRWLGEITLSHSDADGEQLTAARFRFYYRGDNWSHSATLRGDSNPSEYGGTRLGFNSSWQDGNRLPIDLSQQFSGEVSESNHYLASNTRVAGRRGAVSSTLDYRVENTSHQRALNYLGNFNTTLMTDGNHFAWGGEKTSDSALLVNIEGSQGQDFEILVNGARRGYAKGGDRSAISLPAFQSYDVSLRPLAEGFYDYRELQEKITLYPGNVASANYQVKQLILVLGRLVHNGNPEPYKKIRVGETTVVTDEYGVFQLEMYGDPGKLQVPQVTWSDCVIPSPEQSTGEHWVNLGDLEFANGVCPNDQE</sequence>
<dbReference type="Proteomes" id="UP001209730">
    <property type="component" value="Unassembled WGS sequence"/>
</dbReference>
<evidence type="ECO:0000256" key="1">
    <source>
        <dbReference type="SAM" id="SignalP"/>
    </source>
</evidence>
<feature type="domain" description="Pilus assembly protein E-set like" evidence="2">
    <location>
        <begin position="269"/>
        <end position="333"/>
    </location>
</feature>
<feature type="signal peptide" evidence="1">
    <location>
        <begin position="1"/>
        <end position="23"/>
    </location>
</feature>
<feature type="chain" id="PRO_5044253587" evidence="1">
    <location>
        <begin position="24"/>
        <end position="831"/>
    </location>
</feature>
<keyword evidence="1" id="KW-0732">Signal</keyword>
<evidence type="ECO:0000259" key="2">
    <source>
        <dbReference type="Pfam" id="PF16967"/>
    </source>
</evidence>
<evidence type="ECO:0000313" key="4">
    <source>
        <dbReference type="Proteomes" id="UP001209730"/>
    </source>
</evidence>
<name>A0AB35HX74_MICTH</name>
<evidence type="ECO:0000313" key="3">
    <source>
        <dbReference type="EMBL" id="MCX2802168.1"/>
    </source>
</evidence>
<proteinExistence type="predicted"/>